<feature type="region of interest" description="Disordered" evidence="1">
    <location>
        <begin position="395"/>
        <end position="438"/>
    </location>
</feature>
<reference evidence="2 3" key="2">
    <citation type="journal article" date="2019" name="G3 (Bethesda)">
        <title>Hybrid Assembly of the Genome of the Entomopathogenic Nematode Steinernema carpocapsae Identifies the X-Chromosome.</title>
        <authorList>
            <person name="Serra L."/>
            <person name="Macchietto M."/>
            <person name="Macias-Munoz A."/>
            <person name="McGill C.J."/>
            <person name="Rodriguez I.M."/>
            <person name="Rodriguez B."/>
            <person name="Murad R."/>
            <person name="Mortazavi A."/>
        </authorList>
    </citation>
    <scope>NUCLEOTIDE SEQUENCE [LARGE SCALE GENOMIC DNA]</scope>
    <source>
        <strain evidence="2 3">ALL</strain>
    </source>
</reference>
<evidence type="ECO:0000313" key="2">
    <source>
        <dbReference type="EMBL" id="TMS33911.1"/>
    </source>
</evidence>
<dbReference type="EMBL" id="AZBU02000001">
    <property type="protein sequence ID" value="TMS33911.1"/>
    <property type="molecule type" value="Genomic_DNA"/>
</dbReference>
<evidence type="ECO:0000256" key="1">
    <source>
        <dbReference type="SAM" id="MobiDB-lite"/>
    </source>
</evidence>
<sequence>MLHLTRTEFEEINARPAVRILEGFLIDKYRGQSSPVPYPYVTFEWMLANLKKPGNLYNTFAVRFNVFHGVIDTIHMHHWMGELHDAHKVFKAFFTKAFEMPIICSEEQRKHITYLTAGLSGHMDQKDAAARWIFSIDELEIALLNILNADYEKVFAAEWFLEGEIGELKASSLSQVMPCCQYPAETVINRVYRLSRLVHLSTTWFQQESIPKPSGRLFALLFPYAAETHEDRPFPGGKVLRYVSPTPHLACRLPNFDPPLEAYIEFAKEPAPVSAPLPTSVPTPTPTPAPAPMKVFKSRPGAAYLKAKANMKVVDPHNPGNVHLRSLKNKANVPNFDDRETVLRLARCQHELHHRNWVNSTAQQVIQSASRARAVSPERARVTAFYARTGVFADLERQRHEAPSPQKDKKKEGYKEGDGHLHDAGKDSSQKDFKDIEQ</sequence>
<protein>
    <submittedName>
        <fullName evidence="2">Uncharacterized protein</fullName>
    </submittedName>
</protein>
<dbReference type="AlphaFoldDB" id="A0A4U8UM75"/>
<dbReference type="Proteomes" id="UP000298663">
    <property type="component" value="Chromosome X"/>
</dbReference>
<accession>A0A4U8UM75</accession>
<organism evidence="2 3">
    <name type="scientific">Steinernema carpocapsae</name>
    <name type="common">Entomopathogenic nematode</name>
    <dbReference type="NCBI Taxonomy" id="34508"/>
    <lineage>
        <taxon>Eukaryota</taxon>
        <taxon>Metazoa</taxon>
        <taxon>Ecdysozoa</taxon>
        <taxon>Nematoda</taxon>
        <taxon>Chromadorea</taxon>
        <taxon>Rhabditida</taxon>
        <taxon>Tylenchina</taxon>
        <taxon>Panagrolaimomorpha</taxon>
        <taxon>Strongyloidoidea</taxon>
        <taxon>Steinernematidae</taxon>
        <taxon>Steinernema</taxon>
    </lineage>
</organism>
<keyword evidence="3" id="KW-1185">Reference proteome</keyword>
<reference evidence="2 3" key="1">
    <citation type="journal article" date="2015" name="Genome Biol.">
        <title>Comparative genomics of Steinernema reveals deeply conserved gene regulatory networks.</title>
        <authorList>
            <person name="Dillman A.R."/>
            <person name="Macchietto M."/>
            <person name="Porter C.F."/>
            <person name="Rogers A."/>
            <person name="Williams B."/>
            <person name="Antoshechkin I."/>
            <person name="Lee M.M."/>
            <person name="Goodwin Z."/>
            <person name="Lu X."/>
            <person name="Lewis E.E."/>
            <person name="Goodrich-Blair H."/>
            <person name="Stock S.P."/>
            <person name="Adams B.J."/>
            <person name="Sternberg P.W."/>
            <person name="Mortazavi A."/>
        </authorList>
    </citation>
    <scope>NUCLEOTIDE SEQUENCE [LARGE SCALE GENOMIC DNA]</scope>
    <source>
        <strain evidence="2 3">ALL</strain>
    </source>
</reference>
<feature type="compositionally biased region" description="Pro residues" evidence="1">
    <location>
        <begin position="275"/>
        <end position="291"/>
    </location>
</feature>
<evidence type="ECO:0000313" key="3">
    <source>
        <dbReference type="Proteomes" id="UP000298663"/>
    </source>
</evidence>
<proteinExistence type="predicted"/>
<feature type="region of interest" description="Disordered" evidence="1">
    <location>
        <begin position="275"/>
        <end position="294"/>
    </location>
</feature>
<comment type="caution">
    <text evidence="2">The sequence shown here is derived from an EMBL/GenBank/DDBJ whole genome shotgun (WGS) entry which is preliminary data.</text>
</comment>
<gene>
    <name evidence="2" type="ORF">L596_001598</name>
</gene>
<name>A0A4U8UM75_STECR</name>
<dbReference type="EMBL" id="CM016762">
    <property type="protein sequence ID" value="TMS33911.1"/>
    <property type="molecule type" value="Genomic_DNA"/>
</dbReference>